<dbReference type="HOGENOM" id="CLU_1721017_0_0_11"/>
<gene>
    <name evidence="1" type="ORF">SacxiDRAFT_0095</name>
</gene>
<accession>I0UWX6</accession>
<keyword evidence="2" id="KW-1185">Reference proteome</keyword>
<dbReference type="AlphaFoldDB" id="I0UWX6"/>
<proteinExistence type="predicted"/>
<evidence type="ECO:0000313" key="2">
    <source>
        <dbReference type="Proteomes" id="UP000004691"/>
    </source>
</evidence>
<dbReference type="EMBL" id="JH636049">
    <property type="protein sequence ID" value="EID52379.1"/>
    <property type="molecule type" value="Genomic_DNA"/>
</dbReference>
<dbReference type="Proteomes" id="UP000004691">
    <property type="component" value="Unassembled WGS sequence"/>
</dbReference>
<name>I0UWX6_9PSEU</name>
<dbReference type="STRING" id="882086.SacxiDRAFT_0095"/>
<evidence type="ECO:0008006" key="3">
    <source>
        <dbReference type="Google" id="ProtNLM"/>
    </source>
</evidence>
<protein>
    <recommendedName>
        <fullName evidence="3">PE domain-containing protein</fullName>
    </recommendedName>
</protein>
<sequence>MTENWYEALSDELTNGVSATDAVGSVLGGPAGMAKLGMSAAARLGEGNGGSWSFDEEEIDAVIADWKALAEELEADKTLLAPARQGIHAPSNDQPSVEFMNALHEGMDSLAEFNDAMRDYVKEFVAKLEAAKKSISNVDGDSADSFGGVSDV</sequence>
<evidence type="ECO:0000313" key="1">
    <source>
        <dbReference type="EMBL" id="EID52379.1"/>
    </source>
</evidence>
<dbReference type="RefSeq" id="WP_006236477.1">
    <property type="nucleotide sequence ID" value="NZ_JH636049.1"/>
</dbReference>
<dbReference type="OrthoDB" id="3556651at2"/>
<reference evidence="1 2" key="1">
    <citation type="submission" date="2012-01" db="EMBL/GenBank/DDBJ databases">
        <title>Improved High-Quality Draft sequence of Saccharomonospora xinjiangensis XJ-54.</title>
        <authorList>
            <consortium name="US DOE Joint Genome Institute"/>
            <person name="Lucas S."/>
            <person name="Han J."/>
            <person name="Lapidus A."/>
            <person name="Cheng J.-F."/>
            <person name="Goodwin L."/>
            <person name="Pitluck S."/>
            <person name="Peters L."/>
            <person name="Mikhailova N."/>
            <person name="Teshima H."/>
            <person name="Detter J.C."/>
            <person name="Han C."/>
            <person name="Tapia R."/>
            <person name="Land M."/>
            <person name="Hauser L."/>
            <person name="Kyrpides N."/>
            <person name="Ivanova N."/>
            <person name="Pagani I."/>
            <person name="Brambilla E.-M."/>
            <person name="Klenk H.-P."/>
            <person name="Woyke T."/>
        </authorList>
    </citation>
    <scope>NUCLEOTIDE SEQUENCE [LARGE SCALE GENOMIC DNA]</scope>
    <source>
        <strain evidence="1 2">XJ-54</strain>
    </source>
</reference>
<organism evidence="1 2">
    <name type="scientific">Saccharomonospora xinjiangensis XJ-54</name>
    <dbReference type="NCBI Taxonomy" id="882086"/>
    <lineage>
        <taxon>Bacteria</taxon>
        <taxon>Bacillati</taxon>
        <taxon>Actinomycetota</taxon>
        <taxon>Actinomycetes</taxon>
        <taxon>Pseudonocardiales</taxon>
        <taxon>Pseudonocardiaceae</taxon>
        <taxon>Saccharomonospora</taxon>
    </lineage>
</organism>